<evidence type="ECO:0000313" key="2">
    <source>
        <dbReference type="Proteomes" id="UP000054477"/>
    </source>
</evidence>
<dbReference type="AlphaFoldDB" id="A0A0C9WRI9"/>
<dbReference type="EMBL" id="KN838813">
    <property type="protein sequence ID" value="KIJ94020.1"/>
    <property type="molecule type" value="Genomic_DNA"/>
</dbReference>
<keyword evidence="2" id="KW-1185">Reference proteome</keyword>
<accession>A0A0C9WRI9</accession>
<reference evidence="2" key="2">
    <citation type="submission" date="2015-01" db="EMBL/GenBank/DDBJ databases">
        <title>Evolutionary Origins and Diversification of the Mycorrhizal Mutualists.</title>
        <authorList>
            <consortium name="DOE Joint Genome Institute"/>
            <consortium name="Mycorrhizal Genomics Consortium"/>
            <person name="Kohler A."/>
            <person name="Kuo A."/>
            <person name="Nagy L.G."/>
            <person name="Floudas D."/>
            <person name="Copeland A."/>
            <person name="Barry K.W."/>
            <person name="Cichocki N."/>
            <person name="Veneault-Fourrey C."/>
            <person name="LaButti K."/>
            <person name="Lindquist E.A."/>
            <person name="Lipzen A."/>
            <person name="Lundell T."/>
            <person name="Morin E."/>
            <person name="Murat C."/>
            <person name="Riley R."/>
            <person name="Ohm R."/>
            <person name="Sun H."/>
            <person name="Tunlid A."/>
            <person name="Henrissat B."/>
            <person name="Grigoriev I.V."/>
            <person name="Hibbett D.S."/>
            <person name="Martin F."/>
        </authorList>
    </citation>
    <scope>NUCLEOTIDE SEQUENCE [LARGE SCALE GENOMIC DNA]</scope>
    <source>
        <strain evidence="2">LaAM-08-1</strain>
    </source>
</reference>
<proteinExistence type="predicted"/>
<name>A0A0C9WRI9_9AGAR</name>
<protein>
    <submittedName>
        <fullName evidence="1">Uncharacterized protein</fullName>
    </submittedName>
</protein>
<reference evidence="1 2" key="1">
    <citation type="submission" date="2014-04" db="EMBL/GenBank/DDBJ databases">
        <authorList>
            <consortium name="DOE Joint Genome Institute"/>
            <person name="Kuo A."/>
            <person name="Kohler A."/>
            <person name="Nagy L.G."/>
            <person name="Floudas D."/>
            <person name="Copeland A."/>
            <person name="Barry K.W."/>
            <person name="Cichocki N."/>
            <person name="Veneault-Fourrey C."/>
            <person name="LaButti K."/>
            <person name="Lindquist E.A."/>
            <person name="Lipzen A."/>
            <person name="Lundell T."/>
            <person name="Morin E."/>
            <person name="Murat C."/>
            <person name="Sun H."/>
            <person name="Tunlid A."/>
            <person name="Henrissat B."/>
            <person name="Grigoriev I.V."/>
            <person name="Hibbett D.S."/>
            <person name="Martin F."/>
            <person name="Nordberg H.P."/>
            <person name="Cantor M.N."/>
            <person name="Hua S.X."/>
        </authorList>
    </citation>
    <scope>NUCLEOTIDE SEQUENCE [LARGE SCALE GENOMIC DNA]</scope>
    <source>
        <strain evidence="1 2">LaAM-08-1</strain>
    </source>
</reference>
<sequence length="60" mass="6295">MEDAVEVVHIDTGSPEAFLPLGGNSPKSQKKKVVQSRPLDSCVLGSAAETELSKPLAFGK</sequence>
<evidence type="ECO:0000313" key="1">
    <source>
        <dbReference type="EMBL" id="KIJ94020.1"/>
    </source>
</evidence>
<organism evidence="1 2">
    <name type="scientific">Laccaria amethystina LaAM-08-1</name>
    <dbReference type="NCBI Taxonomy" id="1095629"/>
    <lineage>
        <taxon>Eukaryota</taxon>
        <taxon>Fungi</taxon>
        <taxon>Dikarya</taxon>
        <taxon>Basidiomycota</taxon>
        <taxon>Agaricomycotina</taxon>
        <taxon>Agaricomycetes</taxon>
        <taxon>Agaricomycetidae</taxon>
        <taxon>Agaricales</taxon>
        <taxon>Agaricineae</taxon>
        <taxon>Hydnangiaceae</taxon>
        <taxon>Laccaria</taxon>
    </lineage>
</organism>
<gene>
    <name evidence="1" type="ORF">K443DRAFT_684087</name>
</gene>
<dbReference type="Proteomes" id="UP000054477">
    <property type="component" value="Unassembled WGS sequence"/>
</dbReference>
<dbReference type="HOGENOM" id="CLU_2942116_0_0_1"/>